<keyword evidence="2" id="KW-1185">Reference proteome</keyword>
<accession>A0AA35T184</accession>
<dbReference type="AlphaFoldDB" id="A0AA35T184"/>
<gene>
    <name evidence="1" type="ORF">GBAR_LOCUS21892</name>
</gene>
<sequence>MEVQSSFSMEKKNQISEALWATCARRLFLLKLKSRYADGQKIAKKLSVQITKETKT</sequence>
<evidence type="ECO:0000313" key="1">
    <source>
        <dbReference type="EMBL" id="CAI8039364.1"/>
    </source>
</evidence>
<dbReference type="EMBL" id="CASHTH010003033">
    <property type="protein sequence ID" value="CAI8039364.1"/>
    <property type="molecule type" value="Genomic_DNA"/>
</dbReference>
<organism evidence="1 2">
    <name type="scientific">Geodia barretti</name>
    <name type="common">Barrett's horny sponge</name>
    <dbReference type="NCBI Taxonomy" id="519541"/>
    <lineage>
        <taxon>Eukaryota</taxon>
        <taxon>Metazoa</taxon>
        <taxon>Porifera</taxon>
        <taxon>Demospongiae</taxon>
        <taxon>Heteroscleromorpha</taxon>
        <taxon>Tetractinellida</taxon>
        <taxon>Astrophorina</taxon>
        <taxon>Geodiidae</taxon>
        <taxon>Geodia</taxon>
    </lineage>
</organism>
<protein>
    <submittedName>
        <fullName evidence="1">Uncharacterized protein</fullName>
    </submittedName>
</protein>
<name>A0AA35T184_GEOBA</name>
<dbReference type="Proteomes" id="UP001174909">
    <property type="component" value="Unassembled WGS sequence"/>
</dbReference>
<proteinExistence type="predicted"/>
<evidence type="ECO:0000313" key="2">
    <source>
        <dbReference type="Proteomes" id="UP001174909"/>
    </source>
</evidence>
<reference evidence="1" key="1">
    <citation type="submission" date="2023-03" db="EMBL/GenBank/DDBJ databases">
        <authorList>
            <person name="Steffen K."/>
            <person name="Cardenas P."/>
        </authorList>
    </citation>
    <scope>NUCLEOTIDE SEQUENCE</scope>
</reference>
<comment type="caution">
    <text evidence="1">The sequence shown here is derived from an EMBL/GenBank/DDBJ whole genome shotgun (WGS) entry which is preliminary data.</text>
</comment>